<reference evidence="1 2" key="1">
    <citation type="submission" date="2014-04" db="EMBL/GenBank/DDBJ databases">
        <authorList>
            <consortium name="DOE Joint Genome Institute"/>
            <person name="Kuo A."/>
            <person name="Kohler A."/>
            <person name="Nagy L.G."/>
            <person name="Floudas D."/>
            <person name="Copeland A."/>
            <person name="Barry K.W."/>
            <person name="Cichocki N."/>
            <person name="Veneault-Fourrey C."/>
            <person name="LaButti K."/>
            <person name="Lindquist E.A."/>
            <person name="Lipzen A."/>
            <person name="Lundell T."/>
            <person name="Morin E."/>
            <person name="Murat C."/>
            <person name="Sun H."/>
            <person name="Tunlid A."/>
            <person name="Henrissat B."/>
            <person name="Grigoriev I.V."/>
            <person name="Hibbett D.S."/>
            <person name="Martin F."/>
            <person name="Nordberg H.P."/>
            <person name="Cantor M.N."/>
            <person name="Hua S.X."/>
        </authorList>
    </citation>
    <scope>NUCLEOTIDE SEQUENCE [LARGE SCALE GENOMIC DNA]</scope>
    <source>
        <strain evidence="1 2">LaAM-08-1</strain>
    </source>
</reference>
<dbReference type="HOGENOM" id="CLU_2758139_0_0_1"/>
<evidence type="ECO:0000313" key="1">
    <source>
        <dbReference type="EMBL" id="KIJ97545.1"/>
    </source>
</evidence>
<protein>
    <submittedName>
        <fullName evidence="1">Uncharacterized protein</fullName>
    </submittedName>
</protein>
<gene>
    <name evidence="1" type="ORF">K443DRAFT_681434</name>
</gene>
<dbReference type="EMBL" id="KN838690">
    <property type="protein sequence ID" value="KIJ97545.1"/>
    <property type="molecule type" value="Genomic_DNA"/>
</dbReference>
<proteinExistence type="predicted"/>
<keyword evidence="2" id="KW-1185">Reference proteome</keyword>
<sequence length="70" mass="8114">MESRWLWCRGSLMSLTLQANYPEGNRPNLITVPTDLQTNADSHLISQVTFGAHFRWLLTDFLLRMTMLTC</sequence>
<dbReference type="Proteomes" id="UP000054477">
    <property type="component" value="Unassembled WGS sequence"/>
</dbReference>
<name>A0A0C9WXS2_9AGAR</name>
<dbReference type="AlphaFoldDB" id="A0A0C9WXS2"/>
<reference evidence="2" key="2">
    <citation type="submission" date="2015-01" db="EMBL/GenBank/DDBJ databases">
        <title>Evolutionary Origins and Diversification of the Mycorrhizal Mutualists.</title>
        <authorList>
            <consortium name="DOE Joint Genome Institute"/>
            <consortium name="Mycorrhizal Genomics Consortium"/>
            <person name="Kohler A."/>
            <person name="Kuo A."/>
            <person name="Nagy L.G."/>
            <person name="Floudas D."/>
            <person name="Copeland A."/>
            <person name="Barry K.W."/>
            <person name="Cichocki N."/>
            <person name="Veneault-Fourrey C."/>
            <person name="LaButti K."/>
            <person name="Lindquist E.A."/>
            <person name="Lipzen A."/>
            <person name="Lundell T."/>
            <person name="Morin E."/>
            <person name="Murat C."/>
            <person name="Riley R."/>
            <person name="Ohm R."/>
            <person name="Sun H."/>
            <person name="Tunlid A."/>
            <person name="Henrissat B."/>
            <person name="Grigoriev I.V."/>
            <person name="Hibbett D.S."/>
            <person name="Martin F."/>
        </authorList>
    </citation>
    <scope>NUCLEOTIDE SEQUENCE [LARGE SCALE GENOMIC DNA]</scope>
    <source>
        <strain evidence="2">LaAM-08-1</strain>
    </source>
</reference>
<organism evidence="1 2">
    <name type="scientific">Laccaria amethystina LaAM-08-1</name>
    <dbReference type="NCBI Taxonomy" id="1095629"/>
    <lineage>
        <taxon>Eukaryota</taxon>
        <taxon>Fungi</taxon>
        <taxon>Dikarya</taxon>
        <taxon>Basidiomycota</taxon>
        <taxon>Agaricomycotina</taxon>
        <taxon>Agaricomycetes</taxon>
        <taxon>Agaricomycetidae</taxon>
        <taxon>Agaricales</taxon>
        <taxon>Agaricineae</taxon>
        <taxon>Hydnangiaceae</taxon>
        <taxon>Laccaria</taxon>
    </lineage>
</organism>
<accession>A0A0C9WXS2</accession>
<evidence type="ECO:0000313" key="2">
    <source>
        <dbReference type="Proteomes" id="UP000054477"/>
    </source>
</evidence>